<reference evidence="3 4" key="1">
    <citation type="journal article" date="2002" name="J. Bacteriol.">
        <title>Whole-genome comparison of Mycobacterium tuberculosis clinical and laboratory strains.</title>
        <authorList>
            <person name="Fleischmann R.D."/>
            <person name="Alland D."/>
            <person name="Eisen J.A."/>
            <person name="Carpenter L."/>
            <person name="White O."/>
            <person name="Peterson J."/>
            <person name="DeBoy R."/>
            <person name="Dodson R."/>
            <person name="Gwinn M."/>
            <person name="Haft D."/>
            <person name="Hickey E."/>
            <person name="Kolonay J.F."/>
            <person name="Nelson W.C."/>
            <person name="Umayam L.A."/>
            <person name="Ermolaeva M."/>
            <person name="Salzberg S.L."/>
            <person name="Delcher A."/>
            <person name="Utterback T."/>
            <person name="Weidman J."/>
            <person name="Khouri H."/>
            <person name="Gill J."/>
            <person name="Mikula A."/>
            <person name="Bishai W."/>
            <person name="Jacobs Jr W.R.Jr."/>
            <person name="Venter J.C."/>
            <person name="Fraser C.M."/>
        </authorList>
    </citation>
    <scope>NUCLEOTIDE SEQUENCE [LARGE SCALE GENOMIC DNA]</scope>
    <source>
        <strain evidence="4">CDC 1551 / Oshkosh</strain>
    </source>
</reference>
<feature type="compositionally biased region" description="Pro residues" evidence="1">
    <location>
        <begin position="307"/>
        <end position="322"/>
    </location>
</feature>
<dbReference type="KEGG" id="mtc:MT1935"/>
<dbReference type="HOGENOM" id="CLU_019822_1_0_11"/>
<evidence type="ECO:0000259" key="2">
    <source>
        <dbReference type="Pfam" id="PF23717"/>
    </source>
</evidence>
<dbReference type="AlphaFoldDB" id="Q7D7U6"/>
<keyword evidence="4" id="KW-1185">Reference proteome</keyword>
<feature type="region of interest" description="Disordered" evidence="1">
    <location>
        <begin position="303"/>
        <end position="385"/>
    </location>
</feature>
<feature type="compositionally biased region" description="Low complexity" evidence="1">
    <location>
        <begin position="323"/>
        <end position="334"/>
    </location>
</feature>
<evidence type="ECO:0000313" key="3">
    <source>
        <dbReference type="EMBL" id="AAK46208.1"/>
    </source>
</evidence>
<evidence type="ECO:0000256" key="1">
    <source>
        <dbReference type="SAM" id="MobiDB-lite"/>
    </source>
</evidence>
<gene>
    <name evidence="3" type="ordered locus">MT1935</name>
</gene>
<proteinExistence type="predicted"/>
<sequence length="385" mass="40167">MRCENLDTVLGLSITPTTLGWVLAEGHGADGAILDRNELELHSGRNAQAIHTAEQLAAEVLLAHEVAAAGDHRLRVIGVTWNAEASAQAALLVESLTGAGFDNVVPVRRLRAIETLAQAIAPVIGYEQIAVCVLEHESATVVMVDTHDGKTQIAVKHVCRGLSGLTSWLTGMFGRDAWRPAGVVVVGSDSEVSEFSWQLERVLPVPVFAQTMAQVTVARGAALAAAQSTEFTDAQLVADSVSQPTVAPRRSRHYAGAAAALAAAAVTFVASLSLAVGIQLAPHNDTGTAKHGAHKPTPRIAKAVAPAVPPPPTVTPPVPARAPRPAAQHEPPARVTSGEALTEPNPPEEQPNASAPQQDRNDSQPITRVLEHIPGAYGDSAPPAE</sequence>
<evidence type="ECO:0000313" key="4">
    <source>
        <dbReference type="Proteomes" id="UP000001020"/>
    </source>
</evidence>
<organism evidence="3 4">
    <name type="scientific">Mycobacterium tuberculosis (strain CDC 1551 / Oshkosh)</name>
    <dbReference type="NCBI Taxonomy" id="83331"/>
    <lineage>
        <taxon>Bacteria</taxon>
        <taxon>Bacillati</taxon>
        <taxon>Actinomycetota</taxon>
        <taxon>Actinomycetes</taxon>
        <taxon>Mycobacteriales</taxon>
        <taxon>Mycobacteriaceae</taxon>
        <taxon>Mycobacterium</taxon>
        <taxon>Mycobacterium tuberculosis complex</taxon>
    </lineage>
</organism>
<dbReference type="Proteomes" id="UP000001020">
    <property type="component" value="Chromosome"/>
</dbReference>
<accession>Q7D7U6</accession>
<protein>
    <recommendedName>
        <fullName evidence="2">DUF7159 domain-containing protein</fullName>
    </recommendedName>
</protein>
<feature type="compositionally biased region" description="Polar residues" evidence="1">
    <location>
        <begin position="351"/>
        <end position="366"/>
    </location>
</feature>
<dbReference type="InterPro" id="IPR055583">
    <property type="entry name" value="DUF7159"/>
</dbReference>
<name>Q7D7U6_MYCTO</name>
<feature type="domain" description="DUF7159" evidence="2">
    <location>
        <begin position="7"/>
        <end position="235"/>
    </location>
</feature>
<dbReference type="Pfam" id="PF23717">
    <property type="entry name" value="DUF7159"/>
    <property type="match status" value="1"/>
</dbReference>
<dbReference type="EMBL" id="AE000516">
    <property type="protein sequence ID" value="AAK46208.1"/>
    <property type="molecule type" value="Genomic_DNA"/>
</dbReference>